<name>A0A1X0NEY1_9TRYP</name>
<dbReference type="EMBL" id="NBCO01000080">
    <property type="protein sequence ID" value="ORC82965.1"/>
    <property type="molecule type" value="Genomic_DNA"/>
</dbReference>
<evidence type="ECO:0000313" key="1">
    <source>
        <dbReference type="EMBL" id="ORC82965.1"/>
    </source>
</evidence>
<organism evidence="1 2">
    <name type="scientific">Trypanosoma theileri</name>
    <dbReference type="NCBI Taxonomy" id="67003"/>
    <lineage>
        <taxon>Eukaryota</taxon>
        <taxon>Discoba</taxon>
        <taxon>Euglenozoa</taxon>
        <taxon>Kinetoplastea</taxon>
        <taxon>Metakinetoplastina</taxon>
        <taxon>Trypanosomatida</taxon>
        <taxon>Trypanosomatidae</taxon>
        <taxon>Trypanosoma</taxon>
    </lineage>
</organism>
<gene>
    <name evidence="1" type="ORF">TM35_000801030</name>
</gene>
<accession>A0A1X0NEY1</accession>
<dbReference type="AlphaFoldDB" id="A0A1X0NEY1"/>
<proteinExistence type="predicted"/>
<dbReference type="VEuPathDB" id="TriTrypDB:TM35_000801030"/>
<protein>
    <submittedName>
        <fullName evidence="1">Uncharacterized protein</fullName>
    </submittedName>
</protein>
<comment type="caution">
    <text evidence="1">The sequence shown here is derived from an EMBL/GenBank/DDBJ whole genome shotgun (WGS) entry which is preliminary data.</text>
</comment>
<keyword evidence="2" id="KW-1185">Reference proteome</keyword>
<dbReference type="GeneID" id="39991149"/>
<evidence type="ECO:0000313" key="2">
    <source>
        <dbReference type="Proteomes" id="UP000192257"/>
    </source>
</evidence>
<dbReference type="Proteomes" id="UP000192257">
    <property type="component" value="Unassembled WGS sequence"/>
</dbReference>
<reference evidence="1 2" key="1">
    <citation type="submission" date="2017-03" db="EMBL/GenBank/DDBJ databases">
        <title>An alternative strategy for trypanosome survival in the mammalian bloodstream revealed through genome and transcriptome analysis of the ubiquitous bovine parasite Trypanosoma (Megatrypanum) theileri.</title>
        <authorList>
            <person name="Kelly S."/>
            <person name="Ivens A."/>
            <person name="Mott A."/>
            <person name="O'Neill E."/>
            <person name="Emms D."/>
            <person name="Macleod O."/>
            <person name="Voorheis P."/>
            <person name="Matthews J."/>
            <person name="Matthews K."/>
            <person name="Carrington M."/>
        </authorList>
    </citation>
    <scope>NUCLEOTIDE SEQUENCE [LARGE SCALE GENOMIC DNA]</scope>
    <source>
        <strain evidence="1">Edinburgh</strain>
    </source>
</reference>
<dbReference type="RefSeq" id="XP_028877332.1">
    <property type="nucleotide sequence ID" value="XM_029031369.1"/>
</dbReference>
<sequence length="111" mass="13222">MRSWEWHPLGDVWPSKVGANVHYPLFFLREAMGQQILFLRVYFFIGNNRHTAPGPAESYWDETLSKKVLGCILVFKLPGNGFIVMRIQRLCVYEYRVRYWSVCRDVYLILF</sequence>